<dbReference type="InterPro" id="IPR029062">
    <property type="entry name" value="Class_I_gatase-like"/>
</dbReference>
<protein>
    <recommendedName>
        <fullName evidence="2">CobB/CobQ-like glutamine amidotransferase domain-containing protein</fullName>
    </recommendedName>
</protein>
<sequence length="116" mass="13410">MIPRCSIDIFAPSPGLPITGYEIHMGRTTFLEPVRHPFAIRPTGTREETAEDGVISENRLLWGTYAHGILHNDDFRRAWLNRIREARGWLSLTAGKRFSERREAAFDRLTEHVRSH</sequence>
<comment type="caution">
    <text evidence="3">The sequence shown here is derived from an EMBL/GenBank/DDBJ whole genome shotgun (WGS) entry which is preliminary data.</text>
</comment>
<dbReference type="Pfam" id="PF07685">
    <property type="entry name" value="GATase_3"/>
    <property type="match status" value="1"/>
</dbReference>
<dbReference type="PANTHER" id="PTHR21343">
    <property type="entry name" value="DETHIOBIOTIN SYNTHETASE"/>
    <property type="match status" value="1"/>
</dbReference>
<accession>A0ABT4Q4R9</accession>
<proteinExistence type="predicted"/>
<evidence type="ECO:0000256" key="1">
    <source>
        <dbReference type="ARBA" id="ARBA00022962"/>
    </source>
</evidence>
<dbReference type="RefSeq" id="WP_269880085.1">
    <property type="nucleotide sequence ID" value="NZ_JAQAGZ010000002.1"/>
</dbReference>
<dbReference type="SUPFAM" id="SSF52317">
    <property type="entry name" value="Class I glutamine amidotransferase-like"/>
    <property type="match status" value="1"/>
</dbReference>
<organism evidence="3 4">
    <name type="scientific">Paenibacillus gyeongsangnamensis</name>
    <dbReference type="NCBI Taxonomy" id="3388067"/>
    <lineage>
        <taxon>Bacteria</taxon>
        <taxon>Bacillati</taxon>
        <taxon>Bacillota</taxon>
        <taxon>Bacilli</taxon>
        <taxon>Bacillales</taxon>
        <taxon>Paenibacillaceae</taxon>
        <taxon>Paenibacillus</taxon>
    </lineage>
</organism>
<dbReference type="PROSITE" id="PS51274">
    <property type="entry name" value="GATASE_COBBQ"/>
    <property type="match status" value="1"/>
</dbReference>
<reference evidence="3 4" key="1">
    <citation type="submission" date="2022-12" db="EMBL/GenBank/DDBJ databases">
        <title>Draft genome sequence of Paenibacillus sp. dW9.</title>
        <authorList>
            <person name="Choi E.-W."/>
            <person name="Kim D.-U."/>
        </authorList>
    </citation>
    <scope>NUCLEOTIDE SEQUENCE [LARGE SCALE GENOMIC DNA]</scope>
    <source>
        <strain evidence="4">dW9</strain>
    </source>
</reference>
<dbReference type="Proteomes" id="UP001527882">
    <property type="component" value="Unassembled WGS sequence"/>
</dbReference>
<name>A0ABT4Q4R9_9BACL</name>
<dbReference type="PANTHER" id="PTHR21343:SF1">
    <property type="entry name" value="COBYRIC ACID SYNTHASE"/>
    <property type="match status" value="1"/>
</dbReference>
<evidence type="ECO:0000259" key="2">
    <source>
        <dbReference type="Pfam" id="PF07685"/>
    </source>
</evidence>
<dbReference type="EMBL" id="JAQAGZ010000002">
    <property type="protein sequence ID" value="MCZ8511690.1"/>
    <property type="molecule type" value="Genomic_DNA"/>
</dbReference>
<dbReference type="InterPro" id="IPR011698">
    <property type="entry name" value="GATase_3"/>
</dbReference>
<keyword evidence="4" id="KW-1185">Reference proteome</keyword>
<gene>
    <name evidence="3" type="ORF">O9H85_04450</name>
</gene>
<evidence type="ECO:0000313" key="3">
    <source>
        <dbReference type="EMBL" id="MCZ8511690.1"/>
    </source>
</evidence>
<keyword evidence="1" id="KW-0315">Glutamine amidotransferase</keyword>
<feature type="domain" description="CobB/CobQ-like glutamine amidotransferase" evidence="2">
    <location>
        <begin position="14"/>
        <end position="75"/>
    </location>
</feature>
<evidence type="ECO:0000313" key="4">
    <source>
        <dbReference type="Proteomes" id="UP001527882"/>
    </source>
</evidence>